<dbReference type="OrthoDB" id="9983496at2"/>
<name>A0A0C1G8Z9_9SPHI</name>
<keyword evidence="2" id="KW-1185">Reference proteome</keyword>
<sequence length="135" mass="15550">MNIKRFTEVLPGGVSTSHFRAVSVCSQNGTFRVLSGIFTDMDWRIFVIFELSISQYSNLMSKYYFTGAQGRRYTCTLLIFRDCGEDVYSFRIDYDGNSLNIIKRASGWAFHSGRDLYLDRWISELGEQVDSGKHL</sequence>
<evidence type="ECO:0000313" key="2">
    <source>
        <dbReference type="Proteomes" id="UP000031246"/>
    </source>
</evidence>
<comment type="caution">
    <text evidence="1">The sequence shown here is derived from an EMBL/GenBank/DDBJ whole genome shotgun (WGS) entry which is preliminary data.</text>
</comment>
<gene>
    <name evidence="1" type="ORF">OC25_02235</name>
</gene>
<reference evidence="1 2" key="1">
    <citation type="submission" date="2014-10" db="EMBL/GenBank/DDBJ databases">
        <title>Pedobacter Kyungheensis.</title>
        <authorList>
            <person name="Anderson B.M."/>
            <person name="Newman J.D."/>
        </authorList>
    </citation>
    <scope>NUCLEOTIDE SEQUENCE [LARGE SCALE GENOMIC DNA]</scope>
    <source>
        <strain evidence="1 2">KACC 16221</strain>
    </source>
</reference>
<protein>
    <submittedName>
        <fullName evidence="1">Uncharacterized protein</fullName>
    </submittedName>
</protein>
<accession>A0A0C1G8Z9</accession>
<dbReference type="EMBL" id="JSYN01000002">
    <property type="protein sequence ID" value="KIA96579.1"/>
    <property type="molecule type" value="Genomic_DNA"/>
</dbReference>
<evidence type="ECO:0000313" key="1">
    <source>
        <dbReference type="EMBL" id="KIA96579.1"/>
    </source>
</evidence>
<dbReference type="AlphaFoldDB" id="A0A0C1G8Z9"/>
<proteinExistence type="predicted"/>
<dbReference type="Proteomes" id="UP000031246">
    <property type="component" value="Unassembled WGS sequence"/>
</dbReference>
<organism evidence="1 2">
    <name type="scientific">Pedobacter kyungheensis</name>
    <dbReference type="NCBI Taxonomy" id="1069985"/>
    <lineage>
        <taxon>Bacteria</taxon>
        <taxon>Pseudomonadati</taxon>
        <taxon>Bacteroidota</taxon>
        <taxon>Sphingobacteriia</taxon>
        <taxon>Sphingobacteriales</taxon>
        <taxon>Sphingobacteriaceae</taxon>
        <taxon>Pedobacter</taxon>
    </lineage>
</organism>